<dbReference type="InterPro" id="IPR036388">
    <property type="entry name" value="WH-like_DNA-bd_sf"/>
</dbReference>
<dbReference type="SUPFAM" id="SSF46955">
    <property type="entry name" value="Putative DNA-binding domain"/>
    <property type="match status" value="1"/>
</dbReference>
<keyword evidence="2" id="KW-1185">Reference proteome</keyword>
<dbReference type="STRING" id="571298.SAMN04488026_106229"/>
<dbReference type="RefSeq" id="WP_093162104.1">
    <property type="nucleotide sequence ID" value="NZ_FNEK01000062.1"/>
</dbReference>
<evidence type="ECO:0008006" key="3">
    <source>
        <dbReference type="Google" id="ProtNLM"/>
    </source>
</evidence>
<evidence type="ECO:0000313" key="2">
    <source>
        <dbReference type="Proteomes" id="UP000199382"/>
    </source>
</evidence>
<dbReference type="EMBL" id="FNEK01000062">
    <property type="protein sequence ID" value="SDK98373.1"/>
    <property type="molecule type" value="Genomic_DNA"/>
</dbReference>
<evidence type="ECO:0000313" key="1">
    <source>
        <dbReference type="EMBL" id="SDK98373.1"/>
    </source>
</evidence>
<gene>
    <name evidence="1" type="ORF">SAMN04488026_106229</name>
</gene>
<dbReference type="InterPro" id="IPR009061">
    <property type="entry name" value="DNA-bd_dom_put_sf"/>
</dbReference>
<proteinExistence type="predicted"/>
<protein>
    <recommendedName>
        <fullName evidence="3">Helix-turn-helix domain-containing protein</fullName>
    </recommendedName>
</protein>
<sequence length="65" mass="7527">MTIQDLITEADYATARGVSVRTVQRERAQRIGPPFIKLGRNIFYRPQAIENWLLEREQAQPRADA</sequence>
<dbReference type="OrthoDB" id="6059216at2"/>
<dbReference type="Gene3D" id="1.10.10.10">
    <property type="entry name" value="Winged helix-like DNA-binding domain superfamily/Winged helix DNA-binding domain"/>
    <property type="match status" value="1"/>
</dbReference>
<reference evidence="1 2" key="1">
    <citation type="submission" date="2016-10" db="EMBL/GenBank/DDBJ databases">
        <authorList>
            <person name="de Groot N.N."/>
        </authorList>
    </citation>
    <scope>NUCLEOTIDE SEQUENCE [LARGE SCALE GENOMIC DNA]</scope>
    <source>
        <strain evidence="1 2">DSM 25294</strain>
    </source>
</reference>
<name>A0A1G9GDK2_9RHOB</name>
<organism evidence="1 2">
    <name type="scientific">Aliiruegeria lutimaris</name>
    <dbReference type="NCBI Taxonomy" id="571298"/>
    <lineage>
        <taxon>Bacteria</taxon>
        <taxon>Pseudomonadati</taxon>
        <taxon>Pseudomonadota</taxon>
        <taxon>Alphaproteobacteria</taxon>
        <taxon>Rhodobacterales</taxon>
        <taxon>Roseobacteraceae</taxon>
        <taxon>Aliiruegeria</taxon>
    </lineage>
</organism>
<accession>A0A1G9GDK2</accession>
<dbReference type="AlphaFoldDB" id="A0A1G9GDK2"/>
<dbReference type="Proteomes" id="UP000199382">
    <property type="component" value="Unassembled WGS sequence"/>
</dbReference>